<keyword evidence="3" id="KW-1185">Reference proteome</keyword>
<gene>
    <name evidence="2" type="ORF">DCAR_0935498</name>
</gene>
<dbReference type="Pfam" id="PF14223">
    <property type="entry name" value="Retrotran_gag_2"/>
    <property type="match status" value="1"/>
</dbReference>
<evidence type="ECO:0000313" key="2">
    <source>
        <dbReference type="EMBL" id="WOH15950.1"/>
    </source>
</evidence>
<feature type="compositionally biased region" description="Low complexity" evidence="1">
    <location>
        <begin position="219"/>
        <end position="233"/>
    </location>
</feature>
<protein>
    <recommendedName>
        <fullName evidence="4">Retrotransposon Copia-like N-terminal domain-containing protein</fullName>
    </recommendedName>
</protein>
<dbReference type="Proteomes" id="UP000077755">
    <property type="component" value="Chromosome 9"/>
</dbReference>
<feature type="compositionally biased region" description="Polar residues" evidence="1">
    <location>
        <begin position="235"/>
        <end position="258"/>
    </location>
</feature>
<evidence type="ECO:0000256" key="1">
    <source>
        <dbReference type="SAM" id="MobiDB-lite"/>
    </source>
</evidence>
<dbReference type="EMBL" id="CP093351">
    <property type="protein sequence ID" value="WOH15950.1"/>
    <property type="molecule type" value="Genomic_DNA"/>
</dbReference>
<name>A0AAF1BE16_DAUCS</name>
<dbReference type="AlphaFoldDB" id="A0AAF1BE16"/>
<accession>A0AAF1BE16</accession>
<sequence>MAGQSTPKYPYPANLNVANFFSLKLSASNYLLWETQVLSLIESQDLLGFITGNTPQPEPIVDGANSIVPHPDLPAWTRTDRLVKAWITATISEEALGTVVGLTTSAQVWKALSNTYSKDSEAREFELLLKLQQKKKEATSLDEYIRDFKLTCDHLNAIGKPVPDRKKVFWLLSGLGPRYNDLIPLLHSHELIRASSLSEHPNHTLAFVGERSTSRNQFERGSGSSFNSRGRGFTPASSRPPNNLHRSNARNPALNSPNNSIQCQICKKKGHEALKCWHRFDNSYQDTHVPEALAALHITPPEEGVWHPDSAATAHITDNPGTLSNIRNYNGCDSVMPLWLVMVNN</sequence>
<dbReference type="PANTHER" id="PTHR47481">
    <property type="match status" value="1"/>
</dbReference>
<reference evidence="2" key="2">
    <citation type="submission" date="2022-03" db="EMBL/GenBank/DDBJ databases">
        <title>Draft title - Genomic analysis of global carrot germplasm unveils the trajectory of domestication and the origin of high carotenoid orange carrot.</title>
        <authorList>
            <person name="Iorizzo M."/>
            <person name="Ellison S."/>
            <person name="Senalik D."/>
            <person name="Macko-Podgorni A."/>
            <person name="Grzebelus D."/>
            <person name="Bostan H."/>
            <person name="Rolling W."/>
            <person name="Curaba J."/>
            <person name="Simon P."/>
        </authorList>
    </citation>
    <scope>NUCLEOTIDE SEQUENCE</scope>
    <source>
        <tissue evidence="2">Leaf</tissue>
    </source>
</reference>
<dbReference type="PANTHER" id="PTHR47481:SF10">
    <property type="entry name" value="COPIA-LIKE POLYPROTEIN_RETROTRANSPOSON"/>
    <property type="match status" value="1"/>
</dbReference>
<reference evidence="2" key="1">
    <citation type="journal article" date="2016" name="Nat. Genet.">
        <title>A high-quality carrot genome assembly provides new insights into carotenoid accumulation and asterid genome evolution.</title>
        <authorList>
            <person name="Iorizzo M."/>
            <person name="Ellison S."/>
            <person name="Senalik D."/>
            <person name="Zeng P."/>
            <person name="Satapoomin P."/>
            <person name="Huang J."/>
            <person name="Bowman M."/>
            <person name="Iovene M."/>
            <person name="Sanseverino W."/>
            <person name="Cavagnaro P."/>
            <person name="Yildiz M."/>
            <person name="Macko-Podgorni A."/>
            <person name="Moranska E."/>
            <person name="Grzebelus E."/>
            <person name="Grzebelus D."/>
            <person name="Ashrafi H."/>
            <person name="Zheng Z."/>
            <person name="Cheng S."/>
            <person name="Spooner D."/>
            <person name="Van Deynze A."/>
            <person name="Simon P."/>
        </authorList>
    </citation>
    <scope>NUCLEOTIDE SEQUENCE</scope>
    <source>
        <tissue evidence="2">Leaf</tissue>
    </source>
</reference>
<feature type="region of interest" description="Disordered" evidence="1">
    <location>
        <begin position="208"/>
        <end position="258"/>
    </location>
</feature>
<evidence type="ECO:0008006" key="4">
    <source>
        <dbReference type="Google" id="ProtNLM"/>
    </source>
</evidence>
<organism evidence="2 3">
    <name type="scientific">Daucus carota subsp. sativus</name>
    <name type="common">Carrot</name>
    <dbReference type="NCBI Taxonomy" id="79200"/>
    <lineage>
        <taxon>Eukaryota</taxon>
        <taxon>Viridiplantae</taxon>
        <taxon>Streptophyta</taxon>
        <taxon>Embryophyta</taxon>
        <taxon>Tracheophyta</taxon>
        <taxon>Spermatophyta</taxon>
        <taxon>Magnoliopsida</taxon>
        <taxon>eudicotyledons</taxon>
        <taxon>Gunneridae</taxon>
        <taxon>Pentapetalae</taxon>
        <taxon>asterids</taxon>
        <taxon>campanulids</taxon>
        <taxon>Apiales</taxon>
        <taxon>Apiaceae</taxon>
        <taxon>Apioideae</taxon>
        <taxon>Scandiceae</taxon>
        <taxon>Daucinae</taxon>
        <taxon>Daucus</taxon>
        <taxon>Daucus sect. Daucus</taxon>
    </lineage>
</organism>
<evidence type="ECO:0000313" key="3">
    <source>
        <dbReference type="Proteomes" id="UP000077755"/>
    </source>
</evidence>
<proteinExistence type="predicted"/>